<evidence type="ECO:0000256" key="3">
    <source>
        <dbReference type="ARBA" id="ARBA00022692"/>
    </source>
</evidence>
<organism evidence="7 8">
    <name type="scientific">Sporolactobacillus nakayamae</name>
    <dbReference type="NCBI Taxonomy" id="269670"/>
    <lineage>
        <taxon>Bacteria</taxon>
        <taxon>Bacillati</taxon>
        <taxon>Bacillota</taxon>
        <taxon>Bacilli</taxon>
        <taxon>Bacillales</taxon>
        <taxon>Sporolactobacillaceae</taxon>
        <taxon>Sporolactobacillus</taxon>
    </lineage>
</organism>
<sequence>MESLFALTLMIVFLAFMFDFINGFHDTANTIATSVSTRALRPRAAIILAGTMNFLGAITFTGVAQTISKGVIDPFSIKDETTGLIIVMAALITAILWNLATWFLGVPSSSSHAIIGSLAGSGISALGFGALNYEGFIEIFEALIFSPIAAITIGFIVMKLFTLLFHNFSLTKTNRHFRIFQIFTAALQSFAHGTNDAQKTMGIITMALVASNYLTAVEIPMWVRIAAGLAMAMGTSVGGWRIIHTVGSKIMKIQPINGAAADLSSATIIFGFTFIHFPVSTTHVITSSILGVGSAERVKGVNWGMAINILITWVITLPFTALVSAVIYRLLNWIL</sequence>
<keyword evidence="2" id="KW-0813">Transport</keyword>
<feature type="transmembrane region" description="Helical" evidence="6">
    <location>
        <begin position="84"/>
        <end position="105"/>
    </location>
</feature>
<feature type="transmembrane region" description="Helical" evidence="6">
    <location>
        <begin position="221"/>
        <end position="243"/>
    </location>
</feature>
<dbReference type="AlphaFoldDB" id="A0A1I2RC39"/>
<feature type="transmembrane region" description="Helical" evidence="6">
    <location>
        <begin position="263"/>
        <end position="285"/>
    </location>
</feature>
<evidence type="ECO:0000256" key="1">
    <source>
        <dbReference type="ARBA" id="ARBA00004141"/>
    </source>
</evidence>
<feature type="transmembrane region" description="Helical" evidence="6">
    <location>
        <begin position="111"/>
        <end position="131"/>
    </location>
</feature>
<evidence type="ECO:0000256" key="4">
    <source>
        <dbReference type="ARBA" id="ARBA00022989"/>
    </source>
</evidence>
<evidence type="ECO:0000256" key="2">
    <source>
        <dbReference type="ARBA" id="ARBA00022448"/>
    </source>
</evidence>
<accession>A0A1I2RC39</accession>
<reference evidence="8" key="1">
    <citation type="submission" date="2016-10" db="EMBL/GenBank/DDBJ databases">
        <authorList>
            <person name="Varghese N."/>
            <person name="Submissions S."/>
        </authorList>
    </citation>
    <scope>NUCLEOTIDE SEQUENCE [LARGE SCALE GENOMIC DNA]</scope>
    <source>
        <strain evidence="8">ATCC 700379</strain>
    </source>
</reference>
<dbReference type="RefSeq" id="WP_093671662.1">
    <property type="nucleotide sequence ID" value="NZ_FOOY01000009.1"/>
</dbReference>
<dbReference type="GO" id="GO:0035435">
    <property type="term" value="P:phosphate ion transmembrane transport"/>
    <property type="evidence" value="ECO:0007669"/>
    <property type="project" value="TreeGrafter"/>
</dbReference>
<proteinExistence type="predicted"/>
<feature type="transmembrane region" description="Helical" evidence="6">
    <location>
        <begin position="44"/>
        <end position="63"/>
    </location>
</feature>
<dbReference type="STRING" id="269670.SAMN02982927_01536"/>
<dbReference type="GO" id="GO:0005315">
    <property type="term" value="F:phosphate transmembrane transporter activity"/>
    <property type="evidence" value="ECO:0007669"/>
    <property type="project" value="InterPro"/>
</dbReference>
<dbReference type="PANTHER" id="PTHR11101">
    <property type="entry name" value="PHOSPHATE TRANSPORTER"/>
    <property type="match status" value="1"/>
</dbReference>
<dbReference type="InterPro" id="IPR001204">
    <property type="entry name" value="Phos_transporter"/>
</dbReference>
<keyword evidence="8" id="KW-1185">Reference proteome</keyword>
<dbReference type="GO" id="GO:0016020">
    <property type="term" value="C:membrane"/>
    <property type="evidence" value="ECO:0007669"/>
    <property type="project" value="UniProtKB-SubCell"/>
</dbReference>
<protein>
    <submittedName>
        <fullName evidence="7">Inorganic phosphate transporter, PiT family</fullName>
    </submittedName>
</protein>
<gene>
    <name evidence="7" type="ORF">SAMN02982927_01536</name>
</gene>
<feature type="transmembrane region" description="Helical" evidence="6">
    <location>
        <begin position="143"/>
        <end position="165"/>
    </location>
</feature>
<keyword evidence="4 6" id="KW-1133">Transmembrane helix</keyword>
<dbReference type="OrthoDB" id="9779554at2"/>
<evidence type="ECO:0000256" key="6">
    <source>
        <dbReference type="SAM" id="Phobius"/>
    </source>
</evidence>
<comment type="subcellular location">
    <subcellularLocation>
        <location evidence="1">Membrane</location>
        <topology evidence="1">Multi-pass membrane protein</topology>
    </subcellularLocation>
</comment>
<dbReference type="Proteomes" id="UP000198752">
    <property type="component" value="Unassembled WGS sequence"/>
</dbReference>
<evidence type="ECO:0000256" key="5">
    <source>
        <dbReference type="ARBA" id="ARBA00023136"/>
    </source>
</evidence>
<evidence type="ECO:0000313" key="7">
    <source>
        <dbReference type="EMBL" id="SFG38010.1"/>
    </source>
</evidence>
<keyword evidence="3 6" id="KW-0812">Transmembrane</keyword>
<evidence type="ECO:0000313" key="8">
    <source>
        <dbReference type="Proteomes" id="UP000198752"/>
    </source>
</evidence>
<feature type="transmembrane region" description="Helical" evidence="6">
    <location>
        <begin position="305"/>
        <end position="331"/>
    </location>
</feature>
<keyword evidence="5 6" id="KW-0472">Membrane</keyword>
<name>A0A1I2RC39_9BACL</name>
<dbReference type="EMBL" id="FOOY01000009">
    <property type="protein sequence ID" value="SFG38010.1"/>
    <property type="molecule type" value="Genomic_DNA"/>
</dbReference>
<dbReference type="Pfam" id="PF01384">
    <property type="entry name" value="PHO4"/>
    <property type="match status" value="1"/>
</dbReference>
<dbReference type="PANTHER" id="PTHR11101:SF80">
    <property type="entry name" value="PHOSPHATE TRANSPORTER"/>
    <property type="match status" value="1"/>
</dbReference>